<evidence type="ECO:0000313" key="3">
    <source>
        <dbReference type="Proteomes" id="UP001152747"/>
    </source>
</evidence>
<dbReference type="EMBL" id="CANHGI010000005">
    <property type="protein sequence ID" value="CAI5450483.1"/>
    <property type="molecule type" value="Genomic_DNA"/>
</dbReference>
<proteinExistence type="predicted"/>
<feature type="transmembrane region" description="Helical" evidence="1">
    <location>
        <begin position="237"/>
        <end position="260"/>
    </location>
</feature>
<keyword evidence="3" id="KW-1185">Reference proteome</keyword>
<gene>
    <name evidence="2" type="ORF">CAMP_LOCUS13120</name>
</gene>
<dbReference type="InterPro" id="IPR018817">
    <property type="entry name" value="7TM_GPCR_serpentine_rcpt_Srz"/>
</dbReference>
<feature type="transmembrane region" description="Helical" evidence="1">
    <location>
        <begin position="113"/>
        <end position="135"/>
    </location>
</feature>
<dbReference type="Proteomes" id="UP001152747">
    <property type="component" value="Unassembled WGS sequence"/>
</dbReference>
<keyword evidence="1" id="KW-1133">Transmembrane helix</keyword>
<evidence type="ECO:0000313" key="2">
    <source>
        <dbReference type="EMBL" id="CAI5450483.1"/>
    </source>
</evidence>
<evidence type="ECO:0000256" key="1">
    <source>
        <dbReference type="SAM" id="Phobius"/>
    </source>
</evidence>
<feature type="transmembrane region" description="Helical" evidence="1">
    <location>
        <begin position="155"/>
        <end position="176"/>
    </location>
</feature>
<dbReference type="PANTHER" id="PTHR31720:SF12">
    <property type="entry name" value="SERPENTINE RECEPTOR, CLASS T-RELATED"/>
    <property type="match status" value="1"/>
</dbReference>
<name>A0A9P1IQZ6_9PELO</name>
<evidence type="ECO:0008006" key="4">
    <source>
        <dbReference type="Google" id="ProtNLM"/>
    </source>
</evidence>
<dbReference type="PANTHER" id="PTHR31720">
    <property type="entry name" value="SERPENTINE RECEPTOR, CLASS Z-RELATED"/>
    <property type="match status" value="1"/>
</dbReference>
<feature type="transmembrane region" description="Helical" evidence="1">
    <location>
        <begin position="20"/>
        <end position="42"/>
    </location>
</feature>
<dbReference type="Pfam" id="PF10325">
    <property type="entry name" value="7TM_GPCR_Srz"/>
    <property type="match status" value="1"/>
</dbReference>
<organism evidence="2 3">
    <name type="scientific">Caenorhabditis angaria</name>
    <dbReference type="NCBI Taxonomy" id="860376"/>
    <lineage>
        <taxon>Eukaryota</taxon>
        <taxon>Metazoa</taxon>
        <taxon>Ecdysozoa</taxon>
        <taxon>Nematoda</taxon>
        <taxon>Chromadorea</taxon>
        <taxon>Rhabditida</taxon>
        <taxon>Rhabditina</taxon>
        <taxon>Rhabditomorpha</taxon>
        <taxon>Rhabditoidea</taxon>
        <taxon>Rhabditidae</taxon>
        <taxon>Peloderinae</taxon>
        <taxon>Caenorhabditis</taxon>
    </lineage>
</organism>
<feature type="transmembrane region" description="Helical" evidence="1">
    <location>
        <begin position="196"/>
        <end position="217"/>
    </location>
</feature>
<comment type="caution">
    <text evidence="2">The sequence shown here is derived from an EMBL/GenBank/DDBJ whole genome shotgun (WGS) entry which is preliminary data.</text>
</comment>
<reference evidence="2" key="1">
    <citation type="submission" date="2022-11" db="EMBL/GenBank/DDBJ databases">
        <authorList>
            <person name="Kikuchi T."/>
        </authorList>
    </citation>
    <scope>NUCLEOTIDE SEQUENCE</scope>
    <source>
        <strain evidence="2">PS1010</strain>
    </source>
</reference>
<accession>A0A9P1IQZ6</accession>
<dbReference type="AlphaFoldDB" id="A0A9P1IQZ6"/>
<dbReference type="OrthoDB" id="5859983at2759"/>
<keyword evidence="1" id="KW-0812">Transmembrane</keyword>
<keyword evidence="1" id="KW-0472">Membrane</keyword>
<protein>
    <recommendedName>
        <fullName evidence="4">G-protein coupled receptors family 1 profile domain-containing protein</fullName>
    </recommendedName>
</protein>
<sequence>MKDQESSIYQITNHLYKITVVSQTMIISAFFLILLIIFPIFLPFEVSLAVLKLLNLIEIILIFVIYIFNQIVVPIQNLLIFLLAFQRFLLYFYPNSEKYIVPGEKRFKCIIRWLYSIVIFGNSFYVCFLLKDMIINYKNDWVAMHRTEWSILNSAIYIFLDFLVVFSSIFYICILISVRKITRLASSAMKTRPEKVIIYQTLVLIIVKLLCFPLLNYCVKFAEIDESSSLNTTLNAIYYPLFLTDVFTTPVVFQITYIFCNKTNLEVLLKLNFRRAKTWLTVFCGASSNSVDHDQRELYNLSNGSTGV</sequence>